<reference evidence="2 3" key="1">
    <citation type="submission" date="2016-03" db="EMBL/GenBank/DDBJ databases">
        <authorList>
            <person name="Ploux O."/>
        </authorList>
    </citation>
    <scope>NUCLEOTIDE SEQUENCE [LARGE SCALE GENOMIC DNA]</scope>
    <source>
        <strain evidence="2 3">BER2</strain>
    </source>
</reference>
<dbReference type="OrthoDB" id="5287578at2"/>
<keyword evidence="1" id="KW-0732">Signal</keyword>
<dbReference type="RefSeq" id="WP_063244600.1">
    <property type="nucleotide sequence ID" value="NZ_LUKF01000017.1"/>
</dbReference>
<dbReference type="AlphaFoldDB" id="A0A150WE83"/>
<feature type="chain" id="PRO_5007572620" evidence="1">
    <location>
        <begin position="29"/>
        <end position="575"/>
    </location>
</feature>
<evidence type="ECO:0000256" key="1">
    <source>
        <dbReference type="SAM" id="SignalP"/>
    </source>
</evidence>
<proteinExistence type="predicted"/>
<dbReference type="EMBL" id="LUKF01000017">
    <property type="protein sequence ID" value="KYG61239.1"/>
    <property type="molecule type" value="Genomic_DNA"/>
</dbReference>
<dbReference type="Proteomes" id="UP000075391">
    <property type="component" value="Unassembled WGS sequence"/>
</dbReference>
<sequence>MRSHPFVKRTLPCLAVIVALSSTSPAYAANDGFFGKLKSAATHFINAATKPGGPTKVVQPENKQDGTAAQKNAFMSMDASLDSVAEGKQPFSFEKDFVEKAIGATNQKAWNSSDLRRSATGLLEKVESVSTATHTEIVPEYTKDGLVFRLRYDETALQNKETLIRDVALITALTKNGGYGIFEHVSLGVSVSAEIESPHSIAELLTNAREGSPTAQARLNLLFSKILGQMRVSQTMLAQMGLTQDGLLNQANELKDRQAALDELAAKHQRKQQKALDAWKSDTGALDKLEAMNEKLDDLILKNDRKGVRKMLEAYLPWAVMEPVEANTWKIWLEAIENPNHEKSVIAFRGLKYDTDKIQRKQTAQGEVFGFMSTVLTKNQGSYTRRLRSLSTNREKNGDVSFVRLAQEKSTDIQSIRITDQMTAHARDPKASSFISFTYDPNVAYRFMGNDVTKQIKGESVTVPYGGILVVKMDARRMIPNVPSMYGNEIELLAPLIVFPDEVVKYKEGSFKSGEYATFVKEISEKTGVNFAQWNTAKDGNDESLKQRYNRDGHEFLKQMIDTKYLKAMSCSKVF</sequence>
<evidence type="ECO:0000313" key="3">
    <source>
        <dbReference type="Proteomes" id="UP000075391"/>
    </source>
</evidence>
<protein>
    <submittedName>
        <fullName evidence="2">Uncharacterized protein</fullName>
    </submittedName>
</protein>
<feature type="signal peptide" evidence="1">
    <location>
        <begin position="1"/>
        <end position="28"/>
    </location>
</feature>
<gene>
    <name evidence="2" type="ORF">AZI85_09875</name>
</gene>
<name>A0A150WE83_BDEBC</name>
<accession>A0A150WE83</accession>
<comment type="caution">
    <text evidence="2">The sequence shown here is derived from an EMBL/GenBank/DDBJ whole genome shotgun (WGS) entry which is preliminary data.</text>
</comment>
<organism evidence="2 3">
    <name type="scientific">Bdellovibrio bacteriovorus</name>
    <dbReference type="NCBI Taxonomy" id="959"/>
    <lineage>
        <taxon>Bacteria</taxon>
        <taxon>Pseudomonadati</taxon>
        <taxon>Bdellovibrionota</taxon>
        <taxon>Bdellovibrionia</taxon>
        <taxon>Bdellovibrionales</taxon>
        <taxon>Pseudobdellovibrionaceae</taxon>
        <taxon>Bdellovibrio</taxon>
    </lineage>
</organism>
<evidence type="ECO:0000313" key="2">
    <source>
        <dbReference type="EMBL" id="KYG61239.1"/>
    </source>
</evidence>